<dbReference type="PANTHER" id="PTHR11749">
    <property type="entry name" value="RIBULOSE-5-PHOSPHATE-3-EPIMERASE"/>
    <property type="match status" value="1"/>
</dbReference>
<evidence type="ECO:0000256" key="7">
    <source>
        <dbReference type="ARBA" id="ARBA00013188"/>
    </source>
</evidence>
<keyword evidence="16" id="KW-1185">Reference proteome</keyword>
<keyword evidence="13" id="KW-0464">Manganese</keyword>
<dbReference type="CDD" id="cd00429">
    <property type="entry name" value="RPE"/>
    <property type="match status" value="1"/>
</dbReference>
<dbReference type="InterPro" id="IPR026019">
    <property type="entry name" value="Ribul_P_3_epim"/>
</dbReference>
<evidence type="ECO:0000313" key="15">
    <source>
        <dbReference type="EMBL" id="KRN09833.1"/>
    </source>
</evidence>
<dbReference type="InterPro" id="IPR000056">
    <property type="entry name" value="Ribul_P_3_epim-like"/>
</dbReference>
<feature type="binding site" evidence="10 14">
    <location>
        <begin position="150"/>
        <end position="153"/>
    </location>
    <ligand>
        <name>substrate</name>
    </ligand>
</feature>
<feature type="binding site" evidence="10 14">
    <location>
        <position position="16"/>
    </location>
    <ligand>
        <name>substrate</name>
    </ligand>
</feature>
<evidence type="ECO:0000256" key="12">
    <source>
        <dbReference type="PIRSR" id="PIRSR001461-1"/>
    </source>
</evidence>
<feature type="binding site" evidence="10 14">
    <location>
        <position position="74"/>
    </location>
    <ligand>
        <name>substrate</name>
    </ligand>
</feature>
<name>A0A0R2E0U1_9LACO</name>
<feature type="binding site" evidence="10">
    <location>
        <begin position="183"/>
        <end position="185"/>
    </location>
    <ligand>
        <name>substrate</name>
    </ligand>
</feature>
<dbReference type="Gene3D" id="3.20.20.70">
    <property type="entry name" value="Aldolase class I"/>
    <property type="match status" value="1"/>
</dbReference>
<dbReference type="GO" id="GO:0046872">
    <property type="term" value="F:metal ion binding"/>
    <property type="evidence" value="ECO:0007669"/>
    <property type="project" value="UniProtKB-UniRule"/>
</dbReference>
<evidence type="ECO:0000256" key="13">
    <source>
        <dbReference type="PIRSR" id="PIRSR001461-2"/>
    </source>
</evidence>
<keyword evidence="13" id="KW-0170">Cobalt</keyword>
<comment type="similarity">
    <text evidence="6 10 11">Belongs to the ribulose-phosphate 3-epimerase family.</text>
</comment>
<reference evidence="15 16" key="1">
    <citation type="journal article" date="2015" name="Genome Announc.">
        <title>Expanding the biotechnology potential of lactobacilli through comparative genomics of 213 strains and associated genera.</title>
        <authorList>
            <person name="Sun Z."/>
            <person name="Harris H.M."/>
            <person name="McCann A."/>
            <person name="Guo C."/>
            <person name="Argimon S."/>
            <person name="Zhang W."/>
            <person name="Yang X."/>
            <person name="Jeffery I.B."/>
            <person name="Cooney J.C."/>
            <person name="Kagawa T.F."/>
            <person name="Liu W."/>
            <person name="Song Y."/>
            <person name="Salvetti E."/>
            <person name="Wrobel A."/>
            <person name="Rasinkangas P."/>
            <person name="Parkhill J."/>
            <person name="Rea M.C."/>
            <person name="O'Sullivan O."/>
            <person name="Ritari J."/>
            <person name="Douillard F.P."/>
            <person name="Paul Ross R."/>
            <person name="Yang R."/>
            <person name="Briner A.E."/>
            <person name="Felis G.E."/>
            <person name="de Vos W.M."/>
            <person name="Barrangou R."/>
            <person name="Klaenhammer T.R."/>
            <person name="Caufield P.W."/>
            <person name="Cui Y."/>
            <person name="Zhang H."/>
            <person name="O'Toole P.W."/>
        </authorList>
    </citation>
    <scope>NUCLEOTIDE SEQUENCE [LARGE SCALE GENOMIC DNA]</scope>
    <source>
        <strain evidence="15 16">DSM 20444</strain>
    </source>
</reference>
<keyword evidence="10 11" id="KW-0119">Carbohydrate metabolism</keyword>
<organism evidence="15 16">
    <name type="scientific">Liquorilactobacillus mali KCTC 3596 = DSM 20444</name>
    <dbReference type="NCBI Taxonomy" id="1046596"/>
    <lineage>
        <taxon>Bacteria</taxon>
        <taxon>Bacillati</taxon>
        <taxon>Bacillota</taxon>
        <taxon>Bacilli</taxon>
        <taxon>Lactobacillales</taxon>
        <taxon>Lactobacillaceae</taxon>
        <taxon>Liquorilactobacillus</taxon>
    </lineage>
</organism>
<dbReference type="GO" id="GO:0005737">
    <property type="term" value="C:cytoplasm"/>
    <property type="evidence" value="ECO:0007669"/>
    <property type="project" value="UniProtKB-ARBA"/>
</dbReference>
<feature type="binding site" evidence="10 13">
    <location>
        <position position="183"/>
    </location>
    <ligand>
        <name>a divalent metal cation</name>
        <dbReference type="ChEBI" id="CHEBI:60240"/>
    </ligand>
</feature>
<comment type="cofactor">
    <cofactor evidence="10 13">
        <name>a divalent metal cation</name>
        <dbReference type="ChEBI" id="CHEBI:60240"/>
    </cofactor>
    <text evidence="10 13">Binds 1 divalent metal cation per subunit.</text>
</comment>
<evidence type="ECO:0000256" key="4">
    <source>
        <dbReference type="ARBA" id="ARBA00001947"/>
    </source>
</evidence>
<comment type="cofactor">
    <cofactor evidence="4">
        <name>Zn(2+)</name>
        <dbReference type="ChEBI" id="CHEBI:29105"/>
    </cofactor>
</comment>
<evidence type="ECO:0000256" key="3">
    <source>
        <dbReference type="ARBA" id="ARBA00001941"/>
    </source>
</evidence>
<dbReference type="EC" id="5.1.3.1" evidence="7 10"/>
<feature type="binding site" evidence="10 14">
    <location>
        <begin position="205"/>
        <end position="206"/>
    </location>
    <ligand>
        <name>substrate</name>
    </ligand>
</feature>
<dbReference type="NCBIfam" id="TIGR01163">
    <property type="entry name" value="rpe"/>
    <property type="match status" value="1"/>
</dbReference>
<feature type="binding site" evidence="14">
    <location>
        <position position="185"/>
    </location>
    <ligand>
        <name>substrate</name>
    </ligand>
</feature>
<comment type="pathway">
    <text evidence="10">Carbohydrate degradation.</text>
</comment>
<feature type="binding site" evidence="10 13">
    <location>
        <position position="41"/>
    </location>
    <ligand>
        <name>a divalent metal cation</name>
        <dbReference type="ChEBI" id="CHEBI:60240"/>
    </ligand>
</feature>
<dbReference type="EMBL" id="AYYH01000018">
    <property type="protein sequence ID" value="KRN09833.1"/>
    <property type="molecule type" value="Genomic_DNA"/>
</dbReference>
<protein>
    <recommendedName>
        <fullName evidence="7 10">Ribulose-phosphate 3-epimerase</fullName>
        <ecNumber evidence="7 10">5.1.3.1</ecNumber>
    </recommendedName>
</protein>
<feature type="binding site" evidence="10 13">
    <location>
        <position position="43"/>
    </location>
    <ligand>
        <name>a divalent metal cation</name>
        <dbReference type="ChEBI" id="CHEBI:60240"/>
    </ligand>
</feature>
<feature type="binding site" evidence="10 13">
    <location>
        <position position="74"/>
    </location>
    <ligand>
        <name>a divalent metal cation</name>
        <dbReference type="ChEBI" id="CHEBI:60240"/>
    </ligand>
</feature>
<keyword evidence="8 10" id="KW-0479">Metal-binding</keyword>
<dbReference type="AlphaFoldDB" id="A0A0R2E0U1"/>
<dbReference type="NCBIfam" id="NF004076">
    <property type="entry name" value="PRK05581.1-4"/>
    <property type="match status" value="1"/>
</dbReference>
<evidence type="ECO:0000256" key="9">
    <source>
        <dbReference type="ARBA" id="ARBA00023235"/>
    </source>
</evidence>
<evidence type="ECO:0000256" key="2">
    <source>
        <dbReference type="ARBA" id="ARBA00001936"/>
    </source>
</evidence>
<feature type="active site" description="Proton donor" evidence="10 12">
    <location>
        <position position="183"/>
    </location>
</feature>
<comment type="cofactor">
    <cofactor evidence="2">
        <name>Mn(2+)</name>
        <dbReference type="ChEBI" id="CHEBI:29035"/>
    </cofactor>
</comment>
<dbReference type="FunFam" id="3.20.20.70:FF:000004">
    <property type="entry name" value="Ribulose-phosphate 3-epimerase"/>
    <property type="match status" value="1"/>
</dbReference>
<evidence type="ECO:0000256" key="11">
    <source>
        <dbReference type="PIRNR" id="PIRNR001461"/>
    </source>
</evidence>
<evidence type="ECO:0000256" key="5">
    <source>
        <dbReference type="ARBA" id="ARBA00001954"/>
    </source>
</evidence>
<feature type="active site" description="Proton acceptor" evidence="10 12">
    <location>
        <position position="43"/>
    </location>
</feature>
<dbReference type="SUPFAM" id="SSF51366">
    <property type="entry name" value="Ribulose-phoshate binding barrel"/>
    <property type="match status" value="1"/>
</dbReference>
<dbReference type="PROSITE" id="PS01085">
    <property type="entry name" value="RIBUL_P_3_EPIMER_1"/>
    <property type="match status" value="1"/>
</dbReference>
<evidence type="ECO:0000256" key="6">
    <source>
        <dbReference type="ARBA" id="ARBA00009541"/>
    </source>
</evidence>
<comment type="cofactor">
    <cofactor evidence="5">
        <name>Fe(2+)</name>
        <dbReference type="ChEBI" id="CHEBI:29033"/>
    </cofactor>
</comment>
<evidence type="ECO:0000256" key="14">
    <source>
        <dbReference type="PIRSR" id="PIRSR001461-3"/>
    </source>
</evidence>
<dbReference type="InterPro" id="IPR011060">
    <property type="entry name" value="RibuloseP-bd_barrel"/>
</dbReference>
<dbReference type="Pfam" id="PF00834">
    <property type="entry name" value="Ribul_P_3_epim"/>
    <property type="match status" value="1"/>
</dbReference>
<accession>A0A0R2E0U1</accession>
<dbReference type="GO" id="GO:0006098">
    <property type="term" value="P:pentose-phosphate shunt"/>
    <property type="evidence" value="ECO:0007669"/>
    <property type="project" value="UniProtKB-UniRule"/>
</dbReference>
<sequence length="230" mass="25805">MTKIQKKGKNNMIEPSLLSSNLMNVGQDLRIIEKCGIERLHIDVMDGKFVPNLAFSPNFTAQLNKKTNLFLDCHLMTYRPEKWVDCFDEAGANLITVHVESTPHIYKVIQQVKDLHKKVGIALNPGTSLSSIKWLLSLVDQVLIMTVNPGFGGQNFITEMVNKILALKQLRQESGTDFQIEVDGGITSETIKPCMQAGADVFVAGSFIFNNTKIEEKIKQLQQIDNLKEE</sequence>
<comment type="caution">
    <text evidence="15">The sequence shown here is derived from an EMBL/GenBank/DDBJ whole genome shotgun (WGS) entry which is preliminary data.</text>
</comment>
<dbReference type="HAMAP" id="MF_02227">
    <property type="entry name" value="RPE"/>
    <property type="match status" value="1"/>
</dbReference>
<evidence type="ECO:0000313" key="16">
    <source>
        <dbReference type="Proteomes" id="UP000050898"/>
    </source>
</evidence>
<comment type="catalytic activity">
    <reaction evidence="1 10 11">
        <text>D-ribulose 5-phosphate = D-xylulose 5-phosphate</text>
        <dbReference type="Rhea" id="RHEA:13677"/>
        <dbReference type="ChEBI" id="CHEBI:57737"/>
        <dbReference type="ChEBI" id="CHEBI:58121"/>
        <dbReference type="EC" id="5.1.3.1"/>
    </reaction>
</comment>
<comment type="function">
    <text evidence="10">Catalyzes the reversible epimerization of D-ribulose 5-phosphate to D-xylulose 5-phosphate.</text>
</comment>
<keyword evidence="13" id="KW-0862">Zinc</keyword>
<evidence type="ECO:0000256" key="10">
    <source>
        <dbReference type="HAMAP-Rule" id="MF_02227"/>
    </source>
</evidence>
<dbReference type="GO" id="GO:0004750">
    <property type="term" value="F:D-ribulose-phosphate 3-epimerase activity"/>
    <property type="evidence" value="ECO:0007669"/>
    <property type="project" value="UniProtKB-UniRule"/>
</dbReference>
<evidence type="ECO:0000256" key="1">
    <source>
        <dbReference type="ARBA" id="ARBA00001782"/>
    </source>
</evidence>
<proteinExistence type="inferred from homology"/>
<evidence type="ECO:0000256" key="8">
    <source>
        <dbReference type="ARBA" id="ARBA00022723"/>
    </source>
</evidence>
<dbReference type="Proteomes" id="UP000050898">
    <property type="component" value="Unassembled WGS sequence"/>
</dbReference>
<gene>
    <name evidence="10" type="primary">rpe</name>
    <name evidence="15" type="ORF">FD00_GL000675</name>
</gene>
<dbReference type="PATRIC" id="fig|1046596.6.peg.733"/>
<keyword evidence="9 10" id="KW-0413">Isomerase</keyword>
<dbReference type="PROSITE" id="PS01086">
    <property type="entry name" value="RIBUL_P_3_EPIMER_2"/>
    <property type="match status" value="1"/>
</dbReference>
<dbReference type="PIRSF" id="PIRSF001461">
    <property type="entry name" value="RPE"/>
    <property type="match status" value="1"/>
</dbReference>
<dbReference type="InterPro" id="IPR013785">
    <property type="entry name" value="Aldolase_TIM"/>
</dbReference>
<dbReference type="GO" id="GO:0019323">
    <property type="term" value="P:pentose catabolic process"/>
    <property type="evidence" value="ECO:0007669"/>
    <property type="project" value="UniProtKB-UniRule"/>
</dbReference>
<comment type="cofactor">
    <cofactor evidence="3">
        <name>Co(2+)</name>
        <dbReference type="ChEBI" id="CHEBI:48828"/>
    </cofactor>
</comment>